<accession>A0A084W7H2</accession>
<reference evidence="2" key="2">
    <citation type="submission" date="2020-05" db="UniProtKB">
        <authorList>
            <consortium name="EnsemblMetazoa"/>
        </authorList>
    </citation>
    <scope>IDENTIFICATION</scope>
</reference>
<dbReference type="Pfam" id="PF15684">
    <property type="entry name" value="AROS"/>
    <property type="match status" value="1"/>
</dbReference>
<dbReference type="Proteomes" id="UP000030765">
    <property type="component" value="Unassembled WGS sequence"/>
</dbReference>
<evidence type="ECO:0000313" key="1">
    <source>
        <dbReference type="EMBL" id="KFB46166.1"/>
    </source>
</evidence>
<evidence type="ECO:0000313" key="3">
    <source>
        <dbReference type="Proteomes" id="UP000030765"/>
    </source>
</evidence>
<organism evidence="1">
    <name type="scientific">Anopheles sinensis</name>
    <name type="common">Mosquito</name>
    <dbReference type="NCBI Taxonomy" id="74873"/>
    <lineage>
        <taxon>Eukaryota</taxon>
        <taxon>Metazoa</taxon>
        <taxon>Ecdysozoa</taxon>
        <taxon>Arthropoda</taxon>
        <taxon>Hexapoda</taxon>
        <taxon>Insecta</taxon>
        <taxon>Pterygota</taxon>
        <taxon>Neoptera</taxon>
        <taxon>Endopterygota</taxon>
        <taxon>Diptera</taxon>
        <taxon>Nematocera</taxon>
        <taxon>Culicoidea</taxon>
        <taxon>Culicidae</taxon>
        <taxon>Anophelinae</taxon>
        <taxon>Anopheles</taxon>
    </lineage>
</organism>
<reference evidence="1 3" key="1">
    <citation type="journal article" date="2014" name="BMC Genomics">
        <title>Genome sequence of Anopheles sinensis provides insight into genetics basis of mosquito competence for malaria parasites.</title>
        <authorList>
            <person name="Zhou D."/>
            <person name="Zhang D."/>
            <person name="Ding G."/>
            <person name="Shi L."/>
            <person name="Hou Q."/>
            <person name="Ye Y."/>
            <person name="Xu Y."/>
            <person name="Zhou H."/>
            <person name="Xiong C."/>
            <person name="Li S."/>
            <person name="Yu J."/>
            <person name="Hong S."/>
            <person name="Yu X."/>
            <person name="Zou P."/>
            <person name="Chen C."/>
            <person name="Chang X."/>
            <person name="Wang W."/>
            <person name="Lv Y."/>
            <person name="Sun Y."/>
            <person name="Ma L."/>
            <person name="Shen B."/>
            <person name="Zhu C."/>
        </authorList>
    </citation>
    <scope>NUCLEOTIDE SEQUENCE [LARGE SCALE GENOMIC DNA]</scope>
</reference>
<dbReference type="EMBL" id="ATLV01021247">
    <property type="status" value="NOT_ANNOTATED_CDS"/>
    <property type="molecule type" value="Genomic_DNA"/>
</dbReference>
<dbReference type="InterPro" id="IPR023262">
    <property type="entry name" value="AROS"/>
</dbReference>
<evidence type="ECO:0000313" key="2">
    <source>
        <dbReference type="EnsemblMetazoa" id="ASIC014166-PA"/>
    </source>
</evidence>
<name>A0A084W7H2_ANOSI</name>
<proteinExistence type="predicted"/>
<sequence>MSKSLVKKAFMLADSPIVKPKTEENVSTTKRKASALNLIPRHQKLVELVGKKGSKTERELIRRREKLTVTEAREQIANRRDHTEDNVQKLLMFSTSTLDAETRKKVNNWMIYCSIVSFP</sequence>
<dbReference type="AlphaFoldDB" id="A0A084W7H2"/>
<gene>
    <name evidence="1" type="ORF">ZHAS_00014166</name>
</gene>
<protein>
    <submittedName>
        <fullName evidence="2">40S ribosomal protein S19-binding protein 1</fullName>
    </submittedName>
</protein>
<dbReference type="EMBL" id="KE525315">
    <property type="protein sequence ID" value="KFB46166.1"/>
    <property type="molecule type" value="Genomic_DNA"/>
</dbReference>
<keyword evidence="3" id="KW-1185">Reference proteome</keyword>
<dbReference type="OrthoDB" id="6493910at2759"/>
<dbReference type="VEuPathDB" id="VectorBase:ASIS005874"/>
<dbReference type="VEuPathDB" id="VectorBase:ASIC014166"/>
<dbReference type="EnsemblMetazoa" id="ASIC014166-RA">
    <property type="protein sequence ID" value="ASIC014166-PA"/>
    <property type="gene ID" value="ASIC014166"/>
</dbReference>